<dbReference type="AlphaFoldDB" id="A0A9P1E998"/>
<evidence type="ECO:0000313" key="2">
    <source>
        <dbReference type="EMBL" id="CAH9088222.1"/>
    </source>
</evidence>
<dbReference type="EMBL" id="CAMAPE010000019">
    <property type="protein sequence ID" value="CAH9088222.1"/>
    <property type="molecule type" value="Genomic_DNA"/>
</dbReference>
<organism evidence="2 3">
    <name type="scientific">Cuscuta europaea</name>
    <name type="common">European dodder</name>
    <dbReference type="NCBI Taxonomy" id="41803"/>
    <lineage>
        <taxon>Eukaryota</taxon>
        <taxon>Viridiplantae</taxon>
        <taxon>Streptophyta</taxon>
        <taxon>Embryophyta</taxon>
        <taxon>Tracheophyta</taxon>
        <taxon>Spermatophyta</taxon>
        <taxon>Magnoliopsida</taxon>
        <taxon>eudicotyledons</taxon>
        <taxon>Gunneridae</taxon>
        <taxon>Pentapetalae</taxon>
        <taxon>asterids</taxon>
        <taxon>lamiids</taxon>
        <taxon>Solanales</taxon>
        <taxon>Convolvulaceae</taxon>
        <taxon>Cuscuteae</taxon>
        <taxon>Cuscuta</taxon>
        <taxon>Cuscuta subgen. Cuscuta</taxon>
    </lineage>
</organism>
<feature type="compositionally biased region" description="Low complexity" evidence="1">
    <location>
        <begin position="7"/>
        <end position="20"/>
    </location>
</feature>
<accession>A0A9P1E998</accession>
<comment type="caution">
    <text evidence="2">The sequence shown here is derived from an EMBL/GenBank/DDBJ whole genome shotgun (WGS) entry which is preliminary data.</text>
</comment>
<evidence type="ECO:0000256" key="1">
    <source>
        <dbReference type="SAM" id="MobiDB-lite"/>
    </source>
</evidence>
<gene>
    <name evidence="2" type="ORF">CEURO_LOCUS10403</name>
</gene>
<feature type="region of interest" description="Disordered" evidence="1">
    <location>
        <begin position="1"/>
        <end position="28"/>
    </location>
</feature>
<protein>
    <submittedName>
        <fullName evidence="2">Uncharacterized protein</fullName>
    </submittedName>
</protein>
<dbReference type="Proteomes" id="UP001152484">
    <property type="component" value="Unassembled WGS sequence"/>
</dbReference>
<proteinExistence type="predicted"/>
<keyword evidence="3" id="KW-1185">Reference proteome</keyword>
<sequence>MHSSQSGPRPAGGAPAARPPNDASGKSVVSTLNINANYAFGTQGSSAGFPSSEGILGSVPSPIVC</sequence>
<evidence type="ECO:0000313" key="3">
    <source>
        <dbReference type="Proteomes" id="UP001152484"/>
    </source>
</evidence>
<reference evidence="2" key="1">
    <citation type="submission" date="2022-07" db="EMBL/GenBank/DDBJ databases">
        <authorList>
            <person name="Macas J."/>
            <person name="Novak P."/>
            <person name="Neumann P."/>
        </authorList>
    </citation>
    <scope>NUCLEOTIDE SEQUENCE</scope>
</reference>
<name>A0A9P1E998_CUSEU</name>